<evidence type="ECO:0000313" key="2">
    <source>
        <dbReference type="EMBL" id="SNB51968.1"/>
    </source>
</evidence>
<evidence type="ECO:0000313" key="3">
    <source>
        <dbReference type="Proteomes" id="UP000197025"/>
    </source>
</evidence>
<dbReference type="Proteomes" id="UP000197025">
    <property type="component" value="Unassembled WGS sequence"/>
</dbReference>
<protein>
    <submittedName>
        <fullName evidence="2">Concanavalin A-like lectin/glucanases superfamily protein</fullName>
    </submittedName>
</protein>
<reference evidence="3" key="1">
    <citation type="submission" date="2017-06" db="EMBL/GenBank/DDBJ databases">
        <authorList>
            <person name="Varghese N."/>
            <person name="Submissions S."/>
        </authorList>
    </citation>
    <scope>NUCLEOTIDE SEQUENCE [LARGE SCALE GENOMIC DNA]</scope>
    <source>
        <strain evidence="3">JAD2</strain>
    </source>
</reference>
<dbReference type="SUPFAM" id="SSF49265">
    <property type="entry name" value="Fibronectin type III"/>
    <property type="match status" value="1"/>
</dbReference>
<gene>
    <name evidence="2" type="ORF">SAMN02746019_00022220</name>
</gene>
<feature type="domain" description="Fibronectin type-III" evidence="1">
    <location>
        <begin position="314"/>
        <end position="407"/>
    </location>
</feature>
<dbReference type="AlphaFoldDB" id="A0A212PYC9"/>
<dbReference type="Pfam" id="PF13385">
    <property type="entry name" value="Laminin_G_3"/>
    <property type="match status" value="1"/>
</dbReference>
<dbReference type="SUPFAM" id="SSF49899">
    <property type="entry name" value="Concanavalin A-like lectins/glucanases"/>
    <property type="match status" value="1"/>
</dbReference>
<dbReference type="EMBL" id="FYEK01000003">
    <property type="protein sequence ID" value="SNB51968.1"/>
    <property type="molecule type" value="Genomic_DNA"/>
</dbReference>
<dbReference type="OrthoDB" id="9790247at2"/>
<dbReference type="CDD" id="cd00063">
    <property type="entry name" value="FN3"/>
    <property type="match status" value="1"/>
</dbReference>
<dbReference type="InterPro" id="IPR013320">
    <property type="entry name" value="ConA-like_dom_sf"/>
</dbReference>
<dbReference type="InterPro" id="IPR036116">
    <property type="entry name" value="FN3_sf"/>
</dbReference>
<dbReference type="Gene3D" id="2.60.120.200">
    <property type="match status" value="1"/>
</dbReference>
<sequence length="422" mass="46391">MGRRNSAVTREIGQGTRSQEPRRLRVRGWEILLLLAWLFPLIRIEHPAQGAGGFSLRFYGNGGGDIDRVKIPVEERSINLGGDLTIEWWMKALQEENPSSACLSAEGDLWIFGNILFDRDVFGPGDYGDYGISLAGGQIAFGVNRGGNGFTLCGSIFVADENWHHIAVTRRGSDGRMQIFVDGRLDATGWGPAGDIRYRDGRSTSYPNDPYLVIGAEKHDVDRTTYPSYSGWIDEVRISRIIRYEGEFTPPRAPFTPDEDTVALYHFDEGPEGPCRDTVTDATGMNPGMCRYGFIDRSPGPVYSSDTPFSTPPPPVILSGPVVFPLATSAVVTWTTDVEATSEVRWGNACGSWSRSLSDSELKRTHSLVLDALSPGVFYCLQVRSANAGGSSDWTPGDGLGFTTRAVEFRTYLPLIQRASDR</sequence>
<name>A0A212PYC9_9CHLR</name>
<dbReference type="InParanoid" id="A0A212PYC9"/>
<dbReference type="PROSITE" id="PS50853">
    <property type="entry name" value="FN3"/>
    <property type="match status" value="1"/>
</dbReference>
<organism evidence="2 3">
    <name type="scientific">Thermoflexus hugenholtzii JAD2</name>
    <dbReference type="NCBI Taxonomy" id="877466"/>
    <lineage>
        <taxon>Bacteria</taxon>
        <taxon>Bacillati</taxon>
        <taxon>Chloroflexota</taxon>
        <taxon>Thermoflexia</taxon>
        <taxon>Thermoflexales</taxon>
        <taxon>Thermoflexaceae</taxon>
        <taxon>Thermoflexus</taxon>
    </lineage>
</organism>
<dbReference type="GO" id="GO:0030246">
    <property type="term" value="F:carbohydrate binding"/>
    <property type="evidence" value="ECO:0007669"/>
    <property type="project" value="UniProtKB-KW"/>
</dbReference>
<evidence type="ECO:0000259" key="1">
    <source>
        <dbReference type="PROSITE" id="PS50853"/>
    </source>
</evidence>
<dbReference type="InterPro" id="IPR013783">
    <property type="entry name" value="Ig-like_fold"/>
</dbReference>
<dbReference type="Gene3D" id="2.60.40.10">
    <property type="entry name" value="Immunoglobulins"/>
    <property type="match status" value="1"/>
</dbReference>
<keyword evidence="3" id="KW-1185">Reference proteome</keyword>
<proteinExistence type="predicted"/>
<accession>A0A212PYC9</accession>
<dbReference type="InterPro" id="IPR003961">
    <property type="entry name" value="FN3_dom"/>
</dbReference>
<keyword evidence="2" id="KW-0430">Lectin</keyword>